<gene>
    <name evidence="4" type="ORF">DQQ10_01980</name>
</gene>
<dbReference type="InterPro" id="IPR051265">
    <property type="entry name" value="HIBADH-related_NP60_sf"/>
</dbReference>
<accession>A0A364Y7H8</accession>
<dbReference type="Proteomes" id="UP000251889">
    <property type="component" value="Unassembled WGS sequence"/>
</dbReference>
<dbReference type="GO" id="GO:0003677">
    <property type="term" value="F:DNA binding"/>
    <property type="evidence" value="ECO:0007669"/>
    <property type="project" value="TreeGrafter"/>
</dbReference>
<dbReference type="GO" id="GO:0050661">
    <property type="term" value="F:NADP binding"/>
    <property type="evidence" value="ECO:0007669"/>
    <property type="project" value="InterPro"/>
</dbReference>
<dbReference type="PIRSF" id="PIRSF000103">
    <property type="entry name" value="HIBADH"/>
    <property type="match status" value="1"/>
</dbReference>
<organism evidence="4 5">
    <name type="scientific">Pseudochryseolinea flava</name>
    <dbReference type="NCBI Taxonomy" id="2059302"/>
    <lineage>
        <taxon>Bacteria</taxon>
        <taxon>Pseudomonadati</taxon>
        <taxon>Bacteroidota</taxon>
        <taxon>Cytophagia</taxon>
        <taxon>Cytophagales</taxon>
        <taxon>Fulvivirgaceae</taxon>
        <taxon>Pseudochryseolinea</taxon>
    </lineage>
</organism>
<dbReference type="InterPro" id="IPR013328">
    <property type="entry name" value="6PGD_dom2"/>
</dbReference>
<reference evidence="4 5" key="1">
    <citation type="submission" date="2018-06" db="EMBL/GenBank/DDBJ databases">
        <title>Chryseolinea flavus sp. nov., a member of the phylum Bacteroidetes isolated from soil.</title>
        <authorList>
            <person name="Li Y."/>
            <person name="Wang J."/>
        </authorList>
    </citation>
    <scope>NUCLEOTIDE SEQUENCE [LARGE SCALE GENOMIC DNA]</scope>
    <source>
        <strain evidence="4 5">SDU1-6</strain>
    </source>
</reference>
<dbReference type="Pfam" id="PF21761">
    <property type="entry name" value="RedAm-like_C"/>
    <property type="match status" value="1"/>
</dbReference>
<sequence length="297" mass="32033">MNTEGHATKKVTVVGLGQMGSTLAKLLLQSGYNVTVWNRTQTKAEALIQAGAHYEANVSSAIKRSDVIVVCVSDYATTHTILAGTDKEVFLGKIFIQLTTGSPQEATTSSTYFTERHAQYLDGAIQVAPDQMAKPDTTIFISGNSSAFNLVKELLSVFGGNIKYLGEKVSAASAMDLASLSYLYGALLGFFHAVQIADVEGFNIELLGEVVKDVSPGYAEFMAYESKVIQSKNFEITQSPLAISVDATERIHQASLSYGINTELSQLMASFLKRANDAGLARQELASIVKVFNAHRN</sequence>
<dbReference type="InterPro" id="IPR036291">
    <property type="entry name" value="NAD(P)-bd_dom_sf"/>
</dbReference>
<proteinExistence type="predicted"/>
<dbReference type="Gene3D" id="3.40.50.720">
    <property type="entry name" value="NAD(P)-binding Rossmann-like Domain"/>
    <property type="match status" value="1"/>
</dbReference>
<dbReference type="GO" id="GO:0000785">
    <property type="term" value="C:chromatin"/>
    <property type="evidence" value="ECO:0007669"/>
    <property type="project" value="TreeGrafter"/>
</dbReference>
<dbReference type="Gene3D" id="1.10.1040.10">
    <property type="entry name" value="N-(1-d-carboxylethyl)-l-norvaline Dehydrogenase, domain 2"/>
    <property type="match status" value="1"/>
</dbReference>
<protein>
    <submittedName>
        <fullName evidence="4">NAD(P)-dependent oxidoreductase</fullName>
    </submittedName>
</protein>
<evidence type="ECO:0000313" key="5">
    <source>
        <dbReference type="Proteomes" id="UP000251889"/>
    </source>
</evidence>
<dbReference type="EMBL" id="QMFY01000001">
    <property type="protein sequence ID" value="RAW02900.1"/>
    <property type="molecule type" value="Genomic_DNA"/>
</dbReference>
<dbReference type="GO" id="GO:0016491">
    <property type="term" value="F:oxidoreductase activity"/>
    <property type="evidence" value="ECO:0007669"/>
    <property type="project" value="UniProtKB-KW"/>
</dbReference>
<evidence type="ECO:0000259" key="2">
    <source>
        <dbReference type="Pfam" id="PF03446"/>
    </source>
</evidence>
<dbReference type="GO" id="GO:0031491">
    <property type="term" value="F:nucleosome binding"/>
    <property type="evidence" value="ECO:0007669"/>
    <property type="project" value="TreeGrafter"/>
</dbReference>
<keyword evidence="5" id="KW-1185">Reference proteome</keyword>
<keyword evidence="1" id="KW-0560">Oxidoreductase</keyword>
<dbReference type="GO" id="GO:0140673">
    <property type="term" value="P:transcription elongation-coupled chromatin remodeling"/>
    <property type="evidence" value="ECO:0007669"/>
    <property type="project" value="TreeGrafter"/>
</dbReference>
<dbReference type="AlphaFoldDB" id="A0A364Y7H8"/>
<dbReference type="Pfam" id="PF03446">
    <property type="entry name" value="NAD_binding_2"/>
    <property type="match status" value="1"/>
</dbReference>
<feature type="domain" description="NADPH-dependent reductive aminase-like C-terminal" evidence="3">
    <location>
        <begin position="171"/>
        <end position="293"/>
    </location>
</feature>
<dbReference type="RefSeq" id="WP_112745115.1">
    <property type="nucleotide sequence ID" value="NZ_QMFY01000001.1"/>
</dbReference>
<name>A0A364Y7H8_9BACT</name>
<dbReference type="InterPro" id="IPR015815">
    <property type="entry name" value="HIBADH-related"/>
</dbReference>
<dbReference type="InterPro" id="IPR006115">
    <property type="entry name" value="6PGDH_NADP-bd"/>
</dbReference>
<comment type="caution">
    <text evidence="4">The sequence shown here is derived from an EMBL/GenBank/DDBJ whole genome shotgun (WGS) entry which is preliminary data.</text>
</comment>
<evidence type="ECO:0000259" key="3">
    <source>
        <dbReference type="Pfam" id="PF21761"/>
    </source>
</evidence>
<dbReference type="InterPro" id="IPR048666">
    <property type="entry name" value="RedAm-like_C"/>
</dbReference>
<evidence type="ECO:0000313" key="4">
    <source>
        <dbReference type="EMBL" id="RAW02900.1"/>
    </source>
</evidence>
<dbReference type="OrthoDB" id="9786703at2"/>
<evidence type="ECO:0000256" key="1">
    <source>
        <dbReference type="ARBA" id="ARBA00023002"/>
    </source>
</evidence>
<dbReference type="PANTHER" id="PTHR43580:SF2">
    <property type="entry name" value="CYTOKINE-LIKE NUCLEAR FACTOR N-PAC"/>
    <property type="match status" value="1"/>
</dbReference>
<feature type="domain" description="6-phosphogluconate dehydrogenase NADP-binding" evidence="2">
    <location>
        <begin position="10"/>
        <end position="166"/>
    </location>
</feature>
<dbReference type="SUPFAM" id="SSF51735">
    <property type="entry name" value="NAD(P)-binding Rossmann-fold domains"/>
    <property type="match status" value="1"/>
</dbReference>
<dbReference type="PANTHER" id="PTHR43580">
    <property type="entry name" value="OXIDOREDUCTASE GLYR1-RELATED"/>
    <property type="match status" value="1"/>
</dbReference>